<sequence length="563" mass="64511">MTQSKKSSCEYPFDLGSYQRSISTTSIDAELWFNRGLNWLFGYNHEEAAFCFKKALEFDPNCAMAYWGIAYSIGPNYNRPWELFNESDILNTLKIAREACANAIDRLPNASPIEKAIICALPLRYQSDKPSADLYAWSKDYADEMRNVYRQYESDPDVILLFAEAMMNRAAWKLWDIRTGEIPAGADTKEIQEVLENGITMCREKAVDHPGIWHAYIHAMEMSQHPEIALRVADELGAMNSASGHLPHMGTHIYVQCGHYQDVVSWNNIAIQKDTRYWEYAGALNFYSLYRLHNYHFKQYGAMLLGQYKPALEAVQDMRKTVPDALIRMESPPMADFLEAYMSVGTHTYVRFGKWKELIEDPLPEDQSLYCTVTAMNWYGKGIAYANLKQIEKALEAQQKLKEVITTVPGSRKLHNVSAHQILEVAEEMLSGEIEYHRGNYAQAFEHIRKCVVLEDAMPYDEPWAWMMPARHPLGALLSEQGHYREAAQAYEADLGLNDTVLRTNRHPNNVWALLGLHRCYEMLEEMEKAAQIKPQLDLALARADRNIHASCFCAANEQHLCC</sequence>
<reference evidence="4 5" key="1">
    <citation type="submission" date="2019-03" db="EMBL/GenBank/DDBJ databases">
        <title>Comparative insights into the high quality Complete genome sequence of highly metal resistant Cupriavidus metallidurans strain BS1 isolated from a gold-copper mine.</title>
        <authorList>
            <person name="Mazhar H.S."/>
            <person name="Rensing C."/>
        </authorList>
    </citation>
    <scope>NUCLEOTIDE SEQUENCE [LARGE SCALE GENOMIC DNA]</scope>
    <source>
        <strain evidence="4 5">BS1</strain>
    </source>
</reference>
<dbReference type="PROSITE" id="PS50005">
    <property type="entry name" value="TPR"/>
    <property type="match status" value="1"/>
</dbReference>
<dbReference type="Gene3D" id="1.25.40.10">
    <property type="entry name" value="Tetratricopeptide repeat domain"/>
    <property type="match status" value="2"/>
</dbReference>
<evidence type="ECO:0000256" key="2">
    <source>
        <dbReference type="ARBA" id="ARBA00022803"/>
    </source>
</evidence>
<keyword evidence="2 3" id="KW-0802">TPR repeat</keyword>
<dbReference type="PANTHER" id="PTHR45588">
    <property type="entry name" value="TPR DOMAIN-CONTAINING PROTEIN"/>
    <property type="match status" value="1"/>
</dbReference>
<evidence type="ECO:0000313" key="5">
    <source>
        <dbReference type="Proteomes" id="UP000253772"/>
    </source>
</evidence>
<dbReference type="AlphaFoldDB" id="A0A482J0G2"/>
<evidence type="ECO:0000256" key="3">
    <source>
        <dbReference type="PROSITE-ProRule" id="PRU00339"/>
    </source>
</evidence>
<accession>A0A482J0G2</accession>
<evidence type="ECO:0000256" key="1">
    <source>
        <dbReference type="ARBA" id="ARBA00022737"/>
    </source>
</evidence>
<gene>
    <name evidence="4" type="ORF">DDF84_022610</name>
</gene>
<evidence type="ECO:0000313" key="4">
    <source>
        <dbReference type="EMBL" id="QBP12520.1"/>
    </source>
</evidence>
<dbReference type="PANTHER" id="PTHR45588:SF1">
    <property type="entry name" value="WW DOMAIN-CONTAINING PROTEIN"/>
    <property type="match status" value="1"/>
</dbReference>
<organism evidence="4 5">
    <name type="scientific">Cupriavidus metallidurans</name>
    <dbReference type="NCBI Taxonomy" id="119219"/>
    <lineage>
        <taxon>Bacteria</taxon>
        <taxon>Pseudomonadati</taxon>
        <taxon>Pseudomonadota</taxon>
        <taxon>Betaproteobacteria</taxon>
        <taxon>Burkholderiales</taxon>
        <taxon>Burkholderiaceae</taxon>
        <taxon>Cupriavidus</taxon>
    </lineage>
</organism>
<dbReference type="RefSeq" id="WP_111733897.1">
    <property type="nucleotide sequence ID" value="NZ_CP037901.1"/>
</dbReference>
<dbReference type="SMART" id="SM00028">
    <property type="entry name" value="TPR"/>
    <property type="match status" value="4"/>
</dbReference>
<dbReference type="SUPFAM" id="SSF48452">
    <property type="entry name" value="TPR-like"/>
    <property type="match status" value="3"/>
</dbReference>
<dbReference type="EMBL" id="CP037901">
    <property type="protein sequence ID" value="QBP12520.1"/>
    <property type="molecule type" value="Genomic_DNA"/>
</dbReference>
<proteinExistence type="predicted"/>
<dbReference type="InterPro" id="IPR013105">
    <property type="entry name" value="TPR_2"/>
</dbReference>
<feature type="repeat" description="TPR" evidence="3">
    <location>
        <begin position="29"/>
        <end position="62"/>
    </location>
</feature>
<evidence type="ECO:0008006" key="6">
    <source>
        <dbReference type="Google" id="ProtNLM"/>
    </source>
</evidence>
<dbReference type="OrthoDB" id="9778494at2"/>
<dbReference type="InterPro" id="IPR011990">
    <property type="entry name" value="TPR-like_helical_dom_sf"/>
</dbReference>
<dbReference type="Pfam" id="PF07719">
    <property type="entry name" value="TPR_2"/>
    <property type="match status" value="1"/>
</dbReference>
<protein>
    <recommendedName>
        <fullName evidence="6">Tetratricopeptide repeat protein</fullName>
    </recommendedName>
</protein>
<keyword evidence="1" id="KW-0677">Repeat</keyword>
<dbReference type="Proteomes" id="UP000253772">
    <property type="component" value="Chromosome c2"/>
</dbReference>
<dbReference type="InterPro" id="IPR019734">
    <property type="entry name" value="TPR_rpt"/>
</dbReference>
<name>A0A482J0G2_9BURK</name>